<feature type="compositionally biased region" description="Basic residues" evidence="8">
    <location>
        <begin position="130"/>
        <end position="139"/>
    </location>
</feature>
<dbReference type="PANTHER" id="PTHR18937">
    <property type="entry name" value="STRUCTURAL MAINTENANCE OF CHROMOSOMES SMC FAMILY MEMBER"/>
    <property type="match status" value="1"/>
</dbReference>
<dbReference type="PANTHER" id="PTHR18937:SF172">
    <property type="entry name" value="STRUCTURAL MAINTENANCE OF CHROMOSOMES PROTEIN"/>
    <property type="match status" value="1"/>
</dbReference>
<dbReference type="SMART" id="SM00968">
    <property type="entry name" value="SMC_hinge"/>
    <property type="match status" value="1"/>
</dbReference>
<evidence type="ECO:0000256" key="8">
    <source>
        <dbReference type="SAM" id="MobiDB-lite"/>
    </source>
</evidence>
<feature type="region of interest" description="Disordered" evidence="8">
    <location>
        <begin position="1"/>
        <end position="51"/>
    </location>
</feature>
<dbReference type="Gene3D" id="3.30.70.1620">
    <property type="match status" value="1"/>
</dbReference>
<feature type="compositionally biased region" description="Polar residues" evidence="8">
    <location>
        <begin position="236"/>
        <end position="248"/>
    </location>
</feature>
<feature type="compositionally biased region" description="Polar residues" evidence="8">
    <location>
        <begin position="141"/>
        <end position="184"/>
    </location>
</feature>
<name>A0A1V9X6Y1_9ACAR</name>
<feature type="compositionally biased region" description="Basic and acidic residues" evidence="8">
    <location>
        <begin position="1013"/>
        <end position="1029"/>
    </location>
</feature>
<comment type="subcellular location">
    <subcellularLocation>
        <location evidence="1">Nucleus</location>
    </subcellularLocation>
</comment>
<dbReference type="SUPFAM" id="SSF75553">
    <property type="entry name" value="Smc hinge domain"/>
    <property type="match status" value="1"/>
</dbReference>
<dbReference type="Gene3D" id="1.10.287.1490">
    <property type="match status" value="1"/>
</dbReference>
<dbReference type="STRING" id="418985.A0A1V9X6Y1"/>
<evidence type="ECO:0000256" key="5">
    <source>
        <dbReference type="ARBA" id="ARBA00023054"/>
    </source>
</evidence>
<feature type="region of interest" description="Disordered" evidence="8">
    <location>
        <begin position="97"/>
        <end position="266"/>
    </location>
</feature>
<keyword evidence="4" id="KW-0067">ATP-binding</keyword>
<dbReference type="GO" id="GO:0007076">
    <property type="term" value="P:mitotic chromosome condensation"/>
    <property type="evidence" value="ECO:0007669"/>
    <property type="project" value="TreeGrafter"/>
</dbReference>
<keyword evidence="3" id="KW-0547">Nucleotide-binding</keyword>
<dbReference type="InterPro" id="IPR036277">
    <property type="entry name" value="SMC_hinge_sf"/>
</dbReference>
<dbReference type="Pfam" id="PF06470">
    <property type="entry name" value="SMC_hinge"/>
    <property type="match status" value="1"/>
</dbReference>
<feature type="compositionally biased region" description="Gly residues" evidence="8">
    <location>
        <begin position="968"/>
        <end position="979"/>
    </location>
</feature>
<proteinExistence type="inferred from homology"/>
<protein>
    <submittedName>
        <fullName evidence="10">Structural maintenance of chromosomes protein 4-like</fullName>
    </submittedName>
</protein>
<feature type="coiled-coil region" evidence="7">
    <location>
        <begin position="661"/>
        <end position="825"/>
    </location>
</feature>
<dbReference type="InParanoid" id="A0A1V9X6Y1"/>
<comment type="caution">
    <text evidence="10">The sequence shown here is derived from an EMBL/GenBank/DDBJ whole genome shotgun (WGS) entry which is preliminary data.</text>
</comment>
<gene>
    <name evidence="10" type="ORF">BIW11_12320</name>
</gene>
<dbReference type="FunCoup" id="A0A1V9X6Y1">
    <property type="interactions" value="1223"/>
</dbReference>
<feature type="region of interest" description="Disordered" evidence="8">
    <location>
        <begin position="1010"/>
        <end position="1029"/>
    </location>
</feature>
<evidence type="ECO:0000256" key="2">
    <source>
        <dbReference type="ARBA" id="ARBA00006005"/>
    </source>
</evidence>
<dbReference type="Pfam" id="PF02463">
    <property type="entry name" value="SMC_N"/>
    <property type="match status" value="1"/>
</dbReference>
<dbReference type="SUPFAM" id="SSF52540">
    <property type="entry name" value="P-loop containing nucleoside triphosphate hydrolases"/>
    <property type="match status" value="1"/>
</dbReference>
<comment type="similarity">
    <text evidence="2">Belongs to the SMC family. SMC4 subfamily.</text>
</comment>
<feature type="compositionally biased region" description="Basic and acidic residues" evidence="8">
    <location>
        <begin position="1"/>
        <end position="11"/>
    </location>
</feature>
<dbReference type="GO" id="GO:0005524">
    <property type="term" value="F:ATP binding"/>
    <property type="evidence" value="ECO:0007669"/>
    <property type="project" value="UniProtKB-KW"/>
</dbReference>
<organism evidence="10 11">
    <name type="scientific">Tropilaelaps mercedesae</name>
    <dbReference type="NCBI Taxonomy" id="418985"/>
    <lineage>
        <taxon>Eukaryota</taxon>
        <taxon>Metazoa</taxon>
        <taxon>Ecdysozoa</taxon>
        <taxon>Arthropoda</taxon>
        <taxon>Chelicerata</taxon>
        <taxon>Arachnida</taxon>
        <taxon>Acari</taxon>
        <taxon>Parasitiformes</taxon>
        <taxon>Mesostigmata</taxon>
        <taxon>Gamasina</taxon>
        <taxon>Dermanyssoidea</taxon>
        <taxon>Laelapidae</taxon>
        <taxon>Tropilaelaps</taxon>
    </lineage>
</organism>
<dbReference type="InterPro" id="IPR010935">
    <property type="entry name" value="SMC_hinge"/>
</dbReference>
<keyword evidence="5 7" id="KW-0175">Coiled coil</keyword>
<feature type="non-terminal residue" evidence="10">
    <location>
        <position position="1350"/>
    </location>
</feature>
<sequence>MQSESRARSPELLEGAHPAHRQAKLPALLRIDGRKASKVSPSSPDSNTDTPVCWHNCLNPRFNHLPSPHIGGAAAVGAGAAIRAAANSLWLPGAVGSPMAASEDSNSGSNSPPPKKRLTDETAGPVGRRCSSRTRHRKAASASNVSHSEATATSATVDVSNNSPAEPSEEVNQNQASGAANTSAVVEGATKNPATRRTRCSAKAETAGLPATVPAVATTPKNPPPDTGVKDGDVSGENQPPKSHTSTEATERAHHQETSQPQVAQQSQLYNSVRLQQQKSIDGARMTSQKTVDEVFAGCERDEDGGIKINDIYIPPPPPPACTFEATGPRLIISKIENSYFKASSYGKHVVIGPLHKNYSGIVGPNGSGKSNVIDSMLFVFGYRSKKVRAQKVGNLIHNCDVHRDIKSCTVDVHFETIIDRGDNFDIVPGSKLVIGRTAFKDNSSYYTMNGRQMSQKVVTKILREKGIDLDHDRFLILQGEVEQISMMKPKSESENDDGMLEYLEDIIGTNRYKEPIEAFIKDVDSLQEERNAALDRVNMAEQDMLAKKELRDEAIEFLRLCNDMTRCDQKLYELARSEENKKKDGIEKQLDEAKTTLEKVKKQMTEFLEENKRLTDAHKTLSREEADVIKQSETLQAQYTELEAKDIKCREEIKHSKAAIKKLEKDQDTQSKKIEKLKSDAIKLPEEKIAAEEAAKKLTEDVAQLEADLHSRMEDLNKQVFPIQEEKSSLEKNLLELQRAVNSAKSAFSMAQSQLELMTSSERTEKRKLEEREQALKEAQKKFQAKQEQAAKSKEALPSLTEAYEKIRRDLDAVDREYEECRTNYNSSRIKLEEMRSANSAARYDVAISMACGLLDSIVVDTTSTAKECIKFLQRNNLGKSNFLALEKMTHLINQAKQPIRTPENAPRLIDLVQLSDPTYLGVFYYALRDTLYVRDIDSATRVGLGGSQRFRVVTNKGEIVDPSGTLTGGGGRSYGGKMGRKAKLDTSVSDSELSALASHVEKMGSRLGTLETRKDDMGRQMSQKKRDLEEVTQMHQKLSLEVSALAEEIRSLEGRIKMQQRSVVENTVDSAKLKEQERRVAETRKAYEQAERSTEADRKAVESLDKKINKIKEERIGDIKSKLEKAQKGLKEAEAKKTQCQVGINNSQRMLAQAERKLADIAVEIASVEERRQKARELYDDLANQATKVNEELEKANVLKEDLTKKVAASARNLHEFNKQEGTLKSKEQQQNNIVKDLEKDLDQCRKVIDGCIKKIKALRLEIIDDGDDEDSIVPSGEAATLLPDISEEEVRQLNADAIEREKVRLSEIKRTMKPTLGSIAEYKTKVSFSSAGMATIQAYIYIYIYIY</sequence>
<dbReference type="FunFam" id="3.40.50.300:FF:000585">
    <property type="entry name" value="Structural maintenance of chromosomes 4"/>
    <property type="match status" value="1"/>
</dbReference>
<reference evidence="10 11" key="1">
    <citation type="journal article" date="2017" name="Gigascience">
        <title>Draft genome of the honey bee ectoparasitic mite, Tropilaelaps mercedesae, is shaped by the parasitic life history.</title>
        <authorList>
            <person name="Dong X."/>
            <person name="Armstrong S.D."/>
            <person name="Xia D."/>
            <person name="Makepeace B.L."/>
            <person name="Darby A.C."/>
            <person name="Kadowaki T."/>
        </authorList>
    </citation>
    <scope>NUCLEOTIDE SEQUENCE [LARGE SCALE GENOMIC DNA]</scope>
    <source>
        <strain evidence="10">Wuxi-XJTLU</strain>
    </source>
</reference>
<accession>A0A1V9X6Y1</accession>
<dbReference type="InterPro" id="IPR003395">
    <property type="entry name" value="RecF/RecN/SMC_N"/>
</dbReference>
<feature type="region of interest" description="Disordered" evidence="8">
    <location>
        <begin position="965"/>
        <end position="987"/>
    </location>
</feature>
<evidence type="ECO:0000259" key="9">
    <source>
        <dbReference type="SMART" id="SM00968"/>
    </source>
</evidence>
<feature type="coiled-coil region" evidence="7">
    <location>
        <begin position="517"/>
        <end position="544"/>
    </location>
</feature>
<evidence type="ECO:0000256" key="7">
    <source>
        <dbReference type="SAM" id="Coils"/>
    </source>
</evidence>
<feature type="compositionally biased region" description="Low complexity" evidence="8">
    <location>
        <begin position="40"/>
        <end position="51"/>
    </location>
</feature>
<feature type="coiled-coil region" evidence="7">
    <location>
        <begin position="577"/>
        <end position="625"/>
    </location>
</feature>
<dbReference type="Gene3D" id="3.40.50.300">
    <property type="entry name" value="P-loop containing nucleotide triphosphate hydrolases"/>
    <property type="match status" value="1"/>
</dbReference>
<evidence type="ECO:0000313" key="11">
    <source>
        <dbReference type="Proteomes" id="UP000192247"/>
    </source>
</evidence>
<evidence type="ECO:0000313" key="10">
    <source>
        <dbReference type="EMBL" id="OQR69340.1"/>
    </source>
</evidence>
<keyword evidence="6" id="KW-0539">Nucleus</keyword>
<dbReference type="InterPro" id="IPR027417">
    <property type="entry name" value="P-loop_NTPase"/>
</dbReference>
<dbReference type="Proteomes" id="UP000192247">
    <property type="component" value="Unassembled WGS sequence"/>
</dbReference>
<evidence type="ECO:0000256" key="4">
    <source>
        <dbReference type="ARBA" id="ARBA00022840"/>
    </source>
</evidence>
<feature type="domain" description="SMC hinge" evidence="9">
    <location>
        <begin position="827"/>
        <end position="945"/>
    </location>
</feature>
<dbReference type="GO" id="GO:0000796">
    <property type="term" value="C:condensin complex"/>
    <property type="evidence" value="ECO:0007669"/>
    <property type="project" value="TreeGrafter"/>
</dbReference>
<keyword evidence="11" id="KW-1185">Reference proteome</keyword>
<dbReference type="EMBL" id="MNPL01021426">
    <property type="protein sequence ID" value="OQR69340.1"/>
    <property type="molecule type" value="Genomic_DNA"/>
</dbReference>
<dbReference type="GO" id="GO:0005634">
    <property type="term" value="C:nucleus"/>
    <property type="evidence" value="ECO:0007669"/>
    <property type="project" value="UniProtKB-SubCell"/>
</dbReference>
<dbReference type="OrthoDB" id="5575062at2759"/>
<evidence type="ECO:0000256" key="3">
    <source>
        <dbReference type="ARBA" id="ARBA00022741"/>
    </source>
</evidence>
<evidence type="ECO:0000256" key="1">
    <source>
        <dbReference type="ARBA" id="ARBA00004123"/>
    </source>
</evidence>
<evidence type="ECO:0000256" key="6">
    <source>
        <dbReference type="ARBA" id="ARBA00023242"/>
    </source>
</evidence>